<keyword evidence="4" id="KW-1185">Reference proteome</keyword>
<protein>
    <recommendedName>
        <fullName evidence="2">WSC domain-containing protein</fullName>
    </recommendedName>
</protein>
<proteinExistence type="predicted"/>
<dbReference type="SUPFAM" id="SSF56436">
    <property type="entry name" value="C-type lectin-like"/>
    <property type="match status" value="1"/>
</dbReference>
<accession>A0A8S3RUX5</accession>
<dbReference type="EMBL" id="CAJPWZ010001114">
    <property type="protein sequence ID" value="CAG2208624.1"/>
    <property type="molecule type" value="Genomic_DNA"/>
</dbReference>
<evidence type="ECO:0000256" key="1">
    <source>
        <dbReference type="SAM" id="MobiDB-lite"/>
    </source>
</evidence>
<feature type="region of interest" description="Disordered" evidence="1">
    <location>
        <begin position="344"/>
        <end position="380"/>
    </location>
</feature>
<evidence type="ECO:0000313" key="4">
    <source>
        <dbReference type="Proteomes" id="UP000683360"/>
    </source>
</evidence>
<evidence type="ECO:0000259" key="2">
    <source>
        <dbReference type="PROSITE" id="PS51212"/>
    </source>
</evidence>
<dbReference type="AlphaFoldDB" id="A0A8S3RUX5"/>
<dbReference type="Proteomes" id="UP000683360">
    <property type="component" value="Unassembled WGS sequence"/>
</dbReference>
<evidence type="ECO:0000313" key="3">
    <source>
        <dbReference type="EMBL" id="CAG2208624.1"/>
    </source>
</evidence>
<sequence length="548" mass="61997">MFDVFYCVILNTIVYRFVNGDQLSLVVSAGQSKWKEAFDSCNDPTYWHQLSNHCQPDSCNASYFTDTIINKPKFGRQEYWIYGYVLQSPVIGNRGCFSLNTGLNSTFLSGIFSFGNNSATQCARACPNKTEYMFIRDTECLCIPESHFNQQEKYSEENTGACKDTCNGNSKDLCGSARSSEGKKLYSVYKIVSKRIYPKTCHTETVSWYAAQESCQEQGSQLRIHTSTLLECLQGQNFWSGDHVGEQIVWANDDLPIDALCLKLVITVSGSSFETENCSNTLYSLCYKQQHMSSGRNDETYTTKSTQSYSSTGRTTFESSISTMSDLDDEDNIKMFGRTTYRSSIHTKSDSDEQNTKQFGRITIRSPVNAESGSDEDKTDFSKALISSNSCWERWRILAIVIVVIIVCIIRRRKNSNHKHLTTAVNEREPETYSEPIKNTVPEESRKLVIENTIPEENTKLVNVTEEGIYNHLGDSEKMIEMKPQDSSIYDVTGDDEYHVFTGSGKRTIKDDDDLYDHGAASDVYNTLNETVTPNRPESDTYNVINAK</sequence>
<reference evidence="3" key="1">
    <citation type="submission" date="2021-03" db="EMBL/GenBank/DDBJ databases">
        <authorList>
            <person name="Bekaert M."/>
        </authorList>
    </citation>
    <scope>NUCLEOTIDE SEQUENCE</scope>
</reference>
<dbReference type="InterPro" id="IPR002889">
    <property type="entry name" value="WSC_carb-bd"/>
</dbReference>
<dbReference type="InterPro" id="IPR016187">
    <property type="entry name" value="CTDL_fold"/>
</dbReference>
<comment type="caution">
    <text evidence="3">The sequence shown here is derived from an EMBL/GenBank/DDBJ whole genome shotgun (WGS) entry which is preliminary data.</text>
</comment>
<dbReference type="PROSITE" id="PS51212">
    <property type="entry name" value="WSC"/>
    <property type="match status" value="1"/>
</dbReference>
<dbReference type="OrthoDB" id="6144112at2759"/>
<name>A0A8S3RUX5_MYTED</name>
<feature type="domain" description="WSC" evidence="2">
    <location>
        <begin position="90"/>
        <end position="192"/>
    </location>
</feature>
<gene>
    <name evidence="3" type="ORF">MEDL_22771</name>
</gene>
<organism evidence="3 4">
    <name type="scientific">Mytilus edulis</name>
    <name type="common">Blue mussel</name>
    <dbReference type="NCBI Taxonomy" id="6550"/>
    <lineage>
        <taxon>Eukaryota</taxon>
        <taxon>Metazoa</taxon>
        <taxon>Spiralia</taxon>
        <taxon>Lophotrochozoa</taxon>
        <taxon>Mollusca</taxon>
        <taxon>Bivalvia</taxon>
        <taxon>Autobranchia</taxon>
        <taxon>Pteriomorphia</taxon>
        <taxon>Mytilida</taxon>
        <taxon>Mytiloidea</taxon>
        <taxon>Mytilidae</taxon>
        <taxon>Mytilinae</taxon>
        <taxon>Mytilus</taxon>
    </lineage>
</organism>